<keyword evidence="4" id="KW-0805">Transcription regulation</keyword>
<keyword evidence="7" id="KW-0233">DNA recombination</keyword>
<evidence type="ECO:0000256" key="5">
    <source>
        <dbReference type="ARBA" id="ARBA00023125"/>
    </source>
</evidence>
<dbReference type="FunCoup" id="A0A0D2J785">
    <property type="interactions" value="196"/>
</dbReference>
<evidence type="ECO:0000256" key="3">
    <source>
        <dbReference type="ARBA" id="ARBA00022845"/>
    </source>
</evidence>
<dbReference type="InterPro" id="IPR000119">
    <property type="entry name" value="Hist_DNA-bd"/>
</dbReference>
<comment type="caution">
    <text evidence="9">The sequence shown here is derived from an EMBL/GenBank/DDBJ whole genome shotgun (WGS) entry which is preliminary data.</text>
</comment>
<keyword evidence="10" id="KW-1185">Reference proteome</keyword>
<dbReference type="InterPro" id="IPR005684">
    <property type="entry name" value="IHF_alpha"/>
</dbReference>
<dbReference type="InParanoid" id="A0A0D2J785"/>
<dbReference type="EMBL" id="AZAC01000012">
    <property type="protein sequence ID" value="KIX14049.1"/>
    <property type="molecule type" value="Genomic_DNA"/>
</dbReference>
<dbReference type="SMART" id="SM00411">
    <property type="entry name" value="BHL"/>
    <property type="match status" value="1"/>
</dbReference>
<dbReference type="Pfam" id="PF00216">
    <property type="entry name" value="Bac_DNA_binding"/>
    <property type="match status" value="1"/>
</dbReference>
<protein>
    <recommendedName>
        <fullName evidence="2">Integration host factor subunit alpha</fullName>
    </recommendedName>
</protein>
<name>A0A0D2J785_9BACT</name>
<dbReference type="PRINTS" id="PR01727">
    <property type="entry name" value="DNABINDINGHU"/>
</dbReference>
<dbReference type="PANTHER" id="PTHR33175">
    <property type="entry name" value="DNA-BINDING PROTEIN HU"/>
    <property type="match status" value="1"/>
</dbReference>
<dbReference type="InterPro" id="IPR010992">
    <property type="entry name" value="IHF-like_DNA-bd_dom_sf"/>
</dbReference>
<evidence type="ECO:0000256" key="1">
    <source>
        <dbReference type="ARBA" id="ARBA00010529"/>
    </source>
</evidence>
<keyword evidence="6" id="KW-0804">Transcription</keyword>
<comment type="similarity">
    <text evidence="1 8">Belongs to the bacterial histone-like protein family.</text>
</comment>
<dbReference type="CDD" id="cd13835">
    <property type="entry name" value="IHF_A"/>
    <property type="match status" value="1"/>
</dbReference>
<dbReference type="GO" id="GO:0006417">
    <property type="term" value="P:regulation of translation"/>
    <property type="evidence" value="ECO:0007669"/>
    <property type="project" value="UniProtKB-KW"/>
</dbReference>
<dbReference type="AlphaFoldDB" id="A0A0D2J785"/>
<keyword evidence="3" id="KW-0810">Translation regulation</keyword>
<dbReference type="Proteomes" id="UP000032233">
    <property type="component" value="Unassembled WGS sequence"/>
</dbReference>
<dbReference type="SUPFAM" id="SSF47729">
    <property type="entry name" value="IHF-like DNA-binding proteins"/>
    <property type="match status" value="1"/>
</dbReference>
<dbReference type="GO" id="GO:0030527">
    <property type="term" value="F:structural constituent of chromatin"/>
    <property type="evidence" value="ECO:0007669"/>
    <property type="project" value="InterPro"/>
</dbReference>
<dbReference type="OrthoDB" id="9797747at2"/>
<dbReference type="PANTHER" id="PTHR33175:SF2">
    <property type="entry name" value="INTEGRATION HOST FACTOR SUBUNIT ALPHA"/>
    <property type="match status" value="1"/>
</dbReference>
<dbReference type="InterPro" id="IPR020816">
    <property type="entry name" value="Histone-like_DNA-bd_CS"/>
</dbReference>
<evidence type="ECO:0000256" key="7">
    <source>
        <dbReference type="ARBA" id="ARBA00023172"/>
    </source>
</evidence>
<dbReference type="STRING" id="1429043.X474_10470"/>
<accession>A0A0D2J785</accession>
<dbReference type="GO" id="GO:0005829">
    <property type="term" value="C:cytosol"/>
    <property type="evidence" value="ECO:0007669"/>
    <property type="project" value="TreeGrafter"/>
</dbReference>
<reference evidence="9 10" key="1">
    <citation type="submission" date="2013-11" db="EMBL/GenBank/DDBJ databases">
        <title>Metagenomic analysis of a methanogenic consortium involved in long chain n-alkane degradation.</title>
        <authorList>
            <person name="Davidova I.A."/>
            <person name="Callaghan A.V."/>
            <person name="Wawrik B."/>
            <person name="Pruitt S."/>
            <person name="Marks C."/>
            <person name="Duncan K.E."/>
            <person name="Suflita J.M."/>
        </authorList>
    </citation>
    <scope>NUCLEOTIDE SEQUENCE [LARGE SCALE GENOMIC DNA]</scope>
    <source>
        <strain evidence="9 10">SPR</strain>
    </source>
</reference>
<dbReference type="PROSITE" id="PS00045">
    <property type="entry name" value="HISTONE_LIKE"/>
    <property type="match status" value="1"/>
</dbReference>
<evidence type="ECO:0000313" key="9">
    <source>
        <dbReference type="EMBL" id="KIX14049.1"/>
    </source>
</evidence>
<organism evidence="9 10">
    <name type="scientific">Dethiosulfatarculus sandiegensis</name>
    <dbReference type="NCBI Taxonomy" id="1429043"/>
    <lineage>
        <taxon>Bacteria</taxon>
        <taxon>Pseudomonadati</taxon>
        <taxon>Thermodesulfobacteriota</taxon>
        <taxon>Desulfarculia</taxon>
        <taxon>Desulfarculales</taxon>
        <taxon>Desulfarculaceae</taxon>
        <taxon>Dethiosulfatarculus</taxon>
    </lineage>
</organism>
<keyword evidence="5" id="KW-0238">DNA-binding</keyword>
<evidence type="ECO:0000256" key="6">
    <source>
        <dbReference type="ARBA" id="ARBA00023163"/>
    </source>
</evidence>
<evidence type="ECO:0000313" key="10">
    <source>
        <dbReference type="Proteomes" id="UP000032233"/>
    </source>
</evidence>
<evidence type="ECO:0000256" key="8">
    <source>
        <dbReference type="RuleBase" id="RU003939"/>
    </source>
</evidence>
<evidence type="ECO:0000256" key="4">
    <source>
        <dbReference type="ARBA" id="ARBA00023015"/>
    </source>
</evidence>
<dbReference type="GO" id="GO:0003677">
    <property type="term" value="F:DNA binding"/>
    <property type="evidence" value="ECO:0007669"/>
    <property type="project" value="UniProtKB-KW"/>
</dbReference>
<dbReference type="GO" id="GO:0009893">
    <property type="term" value="P:positive regulation of metabolic process"/>
    <property type="evidence" value="ECO:0007669"/>
    <property type="project" value="UniProtKB-ARBA"/>
</dbReference>
<dbReference type="RefSeq" id="WP_044348457.1">
    <property type="nucleotide sequence ID" value="NZ_AZAC01000012.1"/>
</dbReference>
<evidence type="ECO:0000256" key="2">
    <source>
        <dbReference type="ARBA" id="ARBA00018329"/>
    </source>
</evidence>
<dbReference type="GO" id="GO:0006355">
    <property type="term" value="P:regulation of DNA-templated transcription"/>
    <property type="evidence" value="ECO:0007669"/>
    <property type="project" value="InterPro"/>
</dbReference>
<dbReference type="Gene3D" id="4.10.520.10">
    <property type="entry name" value="IHF-like DNA-binding proteins"/>
    <property type="match status" value="1"/>
</dbReference>
<proteinExistence type="inferred from homology"/>
<dbReference type="GO" id="GO:0006310">
    <property type="term" value="P:DNA recombination"/>
    <property type="evidence" value="ECO:0007669"/>
    <property type="project" value="UniProtKB-KW"/>
</dbReference>
<sequence length="98" mass="11105">MALTKEKIIEALFEEIDIPKSESRRLVENTLEIIKSALESGEDVLLSGFGKFVVKRKQPRRGRNPQTKQDIQLRARKVVVFKVSGVLRTNINNGHYAG</sequence>
<gene>
    <name evidence="9" type="ORF">X474_10470</name>
</gene>